<protein>
    <submittedName>
        <fullName evidence="1">Uncharacterized protein</fullName>
    </submittedName>
</protein>
<keyword evidence="2" id="KW-1185">Reference proteome</keyword>
<dbReference type="EMBL" id="LXQA011227778">
    <property type="protein sequence ID" value="MCI89782.1"/>
    <property type="molecule type" value="Genomic_DNA"/>
</dbReference>
<evidence type="ECO:0000313" key="1">
    <source>
        <dbReference type="EMBL" id="MCI89782.1"/>
    </source>
</evidence>
<dbReference type="Proteomes" id="UP000265520">
    <property type="component" value="Unassembled WGS sequence"/>
</dbReference>
<evidence type="ECO:0000313" key="2">
    <source>
        <dbReference type="Proteomes" id="UP000265520"/>
    </source>
</evidence>
<accession>A0A392VQQ3</accession>
<sequence>MWRSAGMGMEEEYSSKRGIGMGMENILNGGARSDKVFSAQFPSR</sequence>
<name>A0A392VQQ3_9FABA</name>
<organism evidence="1 2">
    <name type="scientific">Trifolium medium</name>
    <dbReference type="NCBI Taxonomy" id="97028"/>
    <lineage>
        <taxon>Eukaryota</taxon>
        <taxon>Viridiplantae</taxon>
        <taxon>Streptophyta</taxon>
        <taxon>Embryophyta</taxon>
        <taxon>Tracheophyta</taxon>
        <taxon>Spermatophyta</taxon>
        <taxon>Magnoliopsida</taxon>
        <taxon>eudicotyledons</taxon>
        <taxon>Gunneridae</taxon>
        <taxon>Pentapetalae</taxon>
        <taxon>rosids</taxon>
        <taxon>fabids</taxon>
        <taxon>Fabales</taxon>
        <taxon>Fabaceae</taxon>
        <taxon>Papilionoideae</taxon>
        <taxon>50 kb inversion clade</taxon>
        <taxon>NPAAA clade</taxon>
        <taxon>Hologalegina</taxon>
        <taxon>IRL clade</taxon>
        <taxon>Trifolieae</taxon>
        <taxon>Trifolium</taxon>
    </lineage>
</organism>
<proteinExistence type="predicted"/>
<dbReference type="AlphaFoldDB" id="A0A392VQQ3"/>
<reference evidence="1 2" key="1">
    <citation type="journal article" date="2018" name="Front. Plant Sci.">
        <title>Red Clover (Trifolium pratense) and Zigzag Clover (T. medium) - A Picture of Genomic Similarities and Differences.</title>
        <authorList>
            <person name="Dluhosova J."/>
            <person name="Istvanek J."/>
            <person name="Nedelnik J."/>
            <person name="Repkova J."/>
        </authorList>
    </citation>
    <scope>NUCLEOTIDE SEQUENCE [LARGE SCALE GENOMIC DNA]</scope>
    <source>
        <strain evidence="2">cv. 10/8</strain>
        <tissue evidence="1">Leaf</tissue>
    </source>
</reference>
<comment type="caution">
    <text evidence="1">The sequence shown here is derived from an EMBL/GenBank/DDBJ whole genome shotgun (WGS) entry which is preliminary data.</text>
</comment>